<evidence type="ECO:0000256" key="6">
    <source>
        <dbReference type="ARBA" id="ARBA00022691"/>
    </source>
</evidence>
<dbReference type="CDD" id="cd11642">
    <property type="entry name" value="SUMT"/>
    <property type="match status" value="1"/>
</dbReference>
<evidence type="ECO:0000256" key="4">
    <source>
        <dbReference type="ARBA" id="ARBA00022603"/>
    </source>
</evidence>
<keyword evidence="6" id="KW-0949">S-adenosyl-L-methionine</keyword>
<accession>A0AB39BTU5</accession>
<sequence length="492" mass="55014">MSLGGYVYLVGAGPGDLGLLTIKAKECLERADVILYDRLINPLLLEWTKPECEHIYCGKLPKRHIVRQEAINEKLIEYGKQGKVVVRLKGGDPSVFGRVGEEANALDEAGVPYEIIPGITAGIGAATYAGIPVTHREHGASFAVVTGHDKSEDGQPLIDWKALATGIDTIAFYMGVKNLDYISSQLVRHGKPLHTPVVLIQWGTLGGQQTVEGTLETIADRVRQSTLTNPAITLVGDVASLRTQPSWFERKSLFGEQLLFARTSSHPSAIAKELTTEGAEVFEFPRYSTEKVDSPALDVTKYEDILFLQPESVSAFFKWLRDERIDLRNCRARFYVRSKKSQEAVEQHGCNVSNLEERNERVNFLIIGEEQWSKKEIELTETYGKHDFLVSHRETLITSCERTCERLNEEGRLKTIVFPSAESVKTVTKSFLSLGWTPEEMSKERTVICFGPTSKKAAVEAGYKVNATLDTPSKKALIEQLKLFRNQEVIRR</sequence>
<dbReference type="InterPro" id="IPR050161">
    <property type="entry name" value="Siro_Cobalamin_biosynth"/>
</dbReference>
<dbReference type="GO" id="GO:0004852">
    <property type="term" value="F:uroporphyrinogen-III synthase activity"/>
    <property type="evidence" value="ECO:0007669"/>
    <property type="project" value="InterPro"/>
</dbReference>
<dbReference type="NCBIfam" id="TIGR01469">
    <property type="entry name" value="cobA_cysG_Cterm"/>
    <property type="match status" value="1"/>
</dbReference>
<dbReference type="SUPFAM" id="SSF53790">
    <property type="entry name" value="Tetrapyrrole methylase"/>
    <property type="match status" value="1"/>
</dbReference>
<dbReference type="InterPro" id="IPR014777">
    <property type="entry name" value="4pyrrole_Mease_sub1"/>
</dbReference>
<dbReference type="NCBIfam" id="NF004790">
    <property type="entry name" value="PRK06136.1"/>
    <property type="match status" value="1"/>
</dbReference>
<evidence type="ECO:0000313" key="11">
    <source>
        <dbReference type="EMBL" id="XDI37312.1"/>
    </source>
</evidence>
<organism evidence="11">
    <name type="scientific">Alkalihalophilus sp. As8PL</name>
    <dbReference type="NCBI Taxonomy" id="3237103"/>
    <lineage>
        <taxon>Bacteria</taxon>
        <taxon>Bacillati</taxon>
        <taxon>Bacillota</taxon>
        <taxon>Bacilli</taxon>
        <taxon>Bacillales</taxon>
        <taxon>Bacillaceae</taxon>
        <taxon>Alkalihalophilus</taxon>
    </lineage>
</organism>
<dbReference type="Gene3D" id="3.40.50.10090">
    <property type="match status" value="2"/>
</dbReference>
<dbReference type="RefSeq" id="WP_368504669.1">
    <property type="nucleotide sequence ID" value="NZ_CP162551.1"/>
</dbReference>
<name>A0AB39BTU5_9BACI</name>
<dbReference type="PROSITE" id="PS00839">
    <property type="entry name" value="SUMT_1"/>
    <property type="match status" value="1"/>
</dbReference>
<evidence type="ECO:0000256" key="9">
    <source>
        <dbReference type="RuleBase" id="RU003960"/>
    </source>
</evidence>
<evidence type="ECO:0000256" key="7">
    <source>
        <dbReference type="ARBA" id="ARBA00023244"/>
    </source>
</evidence>
<dbReference type="EC" id="2.1.1.107" evidence="2"/>
<evidence type="ECO:0000256" key="5">
    <source>
        <dbReference type="ARBA" id="ARBA00022679"/>
    </source>
</evidence>
<dbReference type="InterPro" id="IPR035996">
    <property type="entry name" value="4pyrrol_Methylase_sf"/>
</dbReference>
<dbReference type="PANTHER" id="PTHR45790">
    <property type="entry name" value="SIROHEME SYNTHASE-RELATED"/>
    <property type="match status" value="1"/>
</dbReference>
<dbReference type="InterPro" id="IPR000878">
    <property type="entry name" value="4pyrrol_Mease"/>
</dbReference>
<dbReference type="InterPro" id="IPR014776">
    <property type="entry name" value="4pyrrole_Mease_sub2"/>
</dbReference>
<dbReference type="PROSITE" id="PS00840">
    <property type="entry name" value="SUMT_2"/>
    <property type="match status" value="1"/>
</dbReference>
<protein>
    <recommendedName>
        <fullName evidence="3">Uroporphyrinogen-III C-methyltransferase</fullName>
        <ecNumber evidence="2">2.1.1.107</ecNumber>
    </recommendedName>
    <alternativeName>
        <fullName evidence="8">Uroporphyrinogen III methylase</fullName>
    </alternativeName>
</protein>
<dbReference type="GO" id="GO:0004851">
    <property type="term" value="F:uroporphyrin-III C-methyltransferase activity"/>
    <property type="evidence" value="ECO:0007669"/>
    <property type="project" value="UniProtKB-EC"/>
</dbReference>
<dbReference type="SUPFAM" id="SSF69618">
    <property type="entry name" value="HemD-like"/>
    <property type="match status" value="1"/>
</dbReference>
<dbReference type="InterPro" id="IPR036108">
    <property type="entry name" value="4pyrrol_syn_uPrphyn_synt_sf"/>
</dbReference>
<dbReference type="AlphaFoldDB" id="A0AB39BTU5"/>
<dbReference type="FunFam" id="3.40.1010.10:FF:000001">
    <property type="entry name" value="Siroheme synthase"/>
    <property type="match status" value="1"/>
</dbReference>
<dbReference type="PANTHER" id="PTHR45790:SF3">
    <property type="entry name" value="S-ADENOSYL-L-METHIONINE-DEPENDENT UROPORPHYRINOGEN III METHYLTRANSFERASE, CHLOROPLASTIC"/>
    <property type="match status" value="1"/>
</dbReference>
<dbReference type="FunFam" id="3.30.950.10:FF:000001">
    <property type="entry name" value="Siroheme synthase"/>
    <property type="match status" value="1"/>
</dbReference>
<comment type="similarity">
    <text evidence="1 9">Belongs to the precorrin methyltransferase family.</text>
</comment>
<dbReference type="Gene3D" id="3.40.1010.10">
    <property type="entry name" value="Cobalt-precorrin-4 Transmethylase, Domain 1"/>
    <property type="match status" value="1"/>
</dbReference>
<gene>
    <name evidence="11" type="primary">cobA</name>
    <name evidence="11" type="ORF">AB3N04_03065</name>
</gene>
<evidence type="ECO:0000256" key="1">
    <source>
        <dbReference type="ARBA" id="ARBA00005879"/>
    </source>
</evidence>
<dbReference type="GO" id="GO:0019354">
    <property type="term" value="P:siroheme biosynthetic process"/>
    <property type="evidence" value="ECO:0007669"/>
    <property type="project" value="InterPro"/>
</dbReference>
<reference evidence="11" key="1">
    <citation type="submission" date="2024-07" db="EMBL/GenBank/DDBJ databases">
        <title>Identification and characteristics of an arsenic-resistant bacterial isolate, which belongs to a novel species.</title>
        <authorList>
            <person name="Juszczyk A."/>
            <person name="Kowalczyk A."/>
            <person name="Was K."/>
            <person name="Kosowicz W."/>
            <person name="Budzyn A."/>
            <person name="Latowski D."/>
        </authorList>
    </citation>
    <scope>NUCLEOTIDE SEQUENCE</scope>
    <source>
        <strain evidence="11">As8PL</strain>
    </source>
</reference>
<evidence type="ECO:0000256" key="8">
    <source>
        <dbReference type="ARBA" id="ARBA00079776"/>
    </source>
</evidence>
<dbReference type="Gene3D" id="3.30.950.10">
    <property type="entry name" value="Methyltransferase, Cobalt-precorrin-4 Transmethylase, Domain 2"/>
    <property type="match status" value="1"/>
</dbReference>
<evidence type="ECO:0000256" key="2">
    <source>
        <dbReference type="ARBA" id="ARBA00012162"/>
    </source>
</evidence>
<evidence type="ECO:0000256" key="3">
    <source>
        <dbReference type="ARBA" id="ARBA00018323"/>
    </source>
</evidence>
<keyword evidence="4 9" id="KW-0489">Methyltransferase</keyword>
<dbReference type="InterPro" id="IPR003043">
    <property type="entry name" value="Uropor_MeTrfase_CS"/>
</dbReference>
<dbReference type="Pfam" id="PF00590">
    <property type="entry name" value="TP_methylase"/>
    <property type="match status" value="1"/>
</dbReference>
<feature type="domain" description="Tetrapyrrole methylase" evidence="10">
    <location>
        <begin position="7"/>
        <end position="218"/>
    </location>
</feature>
<dbReference type="InterPro" id="IPR006366">
    <property type="entry name" value="CobA/CysG_C"/>
</dbReference>
<keyword evidence="5 9" id="KW-0808">Transferase</keyword>
<evidence type="ECO:0000259" key="10">
    <source>
        <dbReference type="Pfam" id="PF00590"/>
    </source>
</evidence>
<proteinExistence type="inferred from homology"/>
<keyword evidence="7" id="KW-0627">Porphyrin biosynthesis</keyword>
<dbReference type="EMBL" id="CP162551">
    <property type="protein sequence ID" value="XDI37312.1"/>
    <property type="molecule type" value="Genomic_DNA"/>
</dbReference>
<dbReference type="GO" id="GO:0032259">
    <property type="term" value="P:methylation"/>
    <property type="evidence" value="ECO:0007669"/>
    <property type="project" value="UniProtKB-KW"/>
</dbReference>